<protein>
    <submittedName>
        <fullName evidence="2">Uncharacterized protein</fullName>
    </submittedName>
</protein>
<feature type="compositionally biased region" description="Basic residues" evidence="1">
    <location>
        <begin position="342"/>
        <end position="352"/>
    </location>
</feature>
<evidence type="ECO:0000313" key="2">
    <source>
        <dbReference type="EMBL" id="CDS42445.1"/>
    </source>
</evidence>
<feature type="compositionally biased region" description="Basic and acidic residues" evidence="1">
    <location>
        <begin position="78"/>
        <end position="94"/>
    </location>
</feature>
<gene>
    <name evidence="2" type="ORF">EmuJ_001015400</name>
</gene>
<name>A0A068YCD0_ECHMU</name>
<feature type="compositionally biased region" description="Polar residues" evidence="1">
    <location>
        <begin position="31"/>
        <end position="50"/>
    </location>
</feature>
<dbReference type="EMBL" id="LN902842">
    <property type="protein sequence ID" value="CDS42445.1"/>
    <property type="molecule type" value="Genomic_DNA"/>
</dbReference>
<dbReference type="Proteomes" id="UP000017246">
    <property type="component" value="Unassembled WGS sequence"/>
</dbReference>
<evidence type="ECO:0000313" key="3">
    <source>
        <dbReference type="Proteomes" id="UP000017246"/>
    </source>
</evidence>
<dbReference type="OMA" id="PNKFRFF"/>
<feature type="region of interest" description="Disordered" evidence="1">
    <location>
        <begin position="286"/>
        <end position="310"/>
    </location>
</feature>
<dbReference type="AlphaFoldDB" id="A0A068YCD0"/>
<feature type="compositionally biased region" description="Low complexity" evidence="1">
    <location>
        <begin position="60"/>
        <end position="71"/>
    </location>
</feature>
<organism evidence="2 3">
    <name type="scientific">Echinococcus multilocularis</name>
    <name type="common">Fox tapeworm</name>
    <dbReference type="NCBI Taxonomy" id="6211"/>
    <lineage>
        <taxon>Eukaryota</taxon>
        <taxon>Metazoa</taxon>
        <taxon>Spiralia</taxon>
        <taxon>Lophotrochozoa</taxon>
        <taxon>Platyhelminthes</taxon>
        <taxon>Cestoda</taxon>
        <taxon>Eucestoda</taxon>
        <taxon>Cyclophyllidea</taxon>
        <taxon>Taeniidae</taxon>
        <taxon>Echinococcus</taxon>
    </lineage>
</organism>
<proteinExistence type="predicted"/>
<feature type="compositionally biased region" description="Polar residues" evidence="1">
    <location>
        <begin position="114"/>
        <end position="123"/>
    </location>
</feature>
<evidence type="ECO:0000256" key="1">
    <source>
        <dbReference type="SAM" id="MobiDB-lite"/>
    </source>
</evidence>
<reference evidence="2" key="1">
    <citation type="journal article" date="2013" name="Nature">
        <title>The genomes of four tapeworm species reveal adaptations to parasitism.</title>
        <authorList>
            <person name="Tsai I.J."/>
            <person name="Zarowiecki M."/>
            <person name="Holroyd N."/>
            <person name="Garciarrubio A."/>
            <person name="Sanchez-Flores A."/>
            <person name="Brooks K.L."/>
            <person name="Tracey A."/>
            <person name="Bobes R.J."/>
            <person name="Fragoso G."/>
            <person name="Sciutto E."/>
            <person name="Aslett M."/>
            <person name="Beasley H."/>
            <person name="Bennett H.M."/>
            <person name="Cai J."/>
            <person name="Camicia F."/>
            <person name="Clark R."/>
            <person name="Cucher M."/>
            <person name="De Silva N."/>
            <person name="Day T.A."/>
            <person name="Deplazes P."/>
            <person name="Estrada K."/>
            <person name="Fernandez C."/>
            <person name="Holland P.W."/>
            <person name="Hou J."/>
            <person name="Hu S."/>
            <person name="Huckvale T."/>
            <person name="Hung S.S."/>
            <person name="Kamenetzky L."/>
            <person name="Keane J.A."/>
            <person name="Kiss F."/>
            <person name="Koziol U."/>
            <person name="Lambert O."/>
            <person name="Liu K."/>
            <person name="Luo X."/>
            <person name="Luo Y."/>
            <person name="Macchiaroli N."/>
            <person name="Nichol S."/>
            <person name="Paps J."/>
            <person name="Parkinson J."/>
            <person name="Pouchkina-Stantcheva N."/>
            <person name="Riddiford N."/>
            <person name="Rosenzvit M."/>
            <person name="Salinas G."/>
            <person name="Wasmuth J.D."/>
            <person name="Zamanian M."/>
            <person name="Zheng Y."/>
            <person name="Cai X."/>
            <person name="Soberon X."/>
            <person name="Olson P.D."/>
            <person name="Laclette J.P."/>
            <person name="Brehm K."/>
            <person name="Berriman M."/>
            <person name="Garciarrubio A."/>
            <person name="Bobes R.J."/>
            <person name="Fragoso G."/>
            <person name="Sanchez-Flores A."/>
            <person name="Estrada K."/>
            <person name="Cevallos M.A."/>
            <person name="Morett E."/>
            <person name="Gonzalez V."/>
            <person name="Portillo T."/>
            <person name="Ochoa-Leyva A."/>
            <person name="Jose M.V."/>
            <person name="Sciutto E."/>
            <person name="Landa A."/>
            <person name="Jimenez L."/>
            <person name="Valdes V."/>
            <person name="Carrero J.C."/>
            <person name="Larralde C."/>
            <person name="Morales-Montor J."/>
            <person name="Limon-Lason J."/>
            <person name="Soberon X."/>
            <person name="Laclette J.P."/>
        </authorList>
    </citation>
    <scope>NUCLEOTIDE SEQUENCE [LARGE SCALE GENOMIC DNA]</scope>
</reference>
<feature type="region of interest" description="Disordered" evidence="1">
    <location>
        <begin position="332"/>
        <end position="366"/>
    </location>
</feature>
<reference evidence="2" key="2">
    <citation type="submission" date="2015-11" db="EMBL/GenBank/DDBJ databases">
        <authorList>
            <person name="Zhang Y."/>
            <person name="Guo Z."/>
        </authorList>
    </citation>
    <scope>NUCLEOTIDE SEQUENCE</scope>
</reference>
<dbReference type="OrthoDB" id="6254633at2759"/>
<keyword evidence="3" id="KW-1185">Reference proteome</keyword>
<feature type="region of interest" description="Disordered" evidence="1">
    <location>
        <begin position="1"/>
        <end position="123"/>
    </location>
</feature>
<sequence length="458" mass="50677">MGALYSVNKHGTPTKIIESNVKESGLKSFDQKTNNHQVDSNPTRVPNNSRNKTDSLRTDSSPIGSPSPINSRNVGKYSEVKKPQRPSRDAEVRRSKSTVSPTGTHKKNVRPRQENTIQSSITTHARDQNMLSKFIQAGVGYAFMRDNETNTIQPIFPSNTPVGVKKCGLNLSIATPCSSSGQAYGDEDKAPDDVVARKKQVHAVDESGSGTRLRACARAVNIVALDDGDSKYQNTIYPKGDTNTKSIKEQSYPSKIRDNHVFNPNSQECQKNWISFNQKGVKKQSANPGLCCRSSSQTLRRKLSDPKNDTTLCKASKKPIYSLASPKVVTRHNLEAQSVGRRGSKSPRRTKNRSPPTKAKACTLQSPPQPNKFRFFLKETEEINNMLNDPDDRRIRTICERFQCDLDIYAKNLIGGFMQYTVDIAAPNASSLLGCVKNLDSALGWHIAPQLNSGNNQK</sequence>
<accession>A0A068YCD0</accession>